<accession>A0A368GTA0</accession>
<evidence type="ECO:0000313" key="2">
    <source>
        <dbReference type="EMBL" id="RCN47601.1"/>
    </source>
</evidence>
<dbReference type="EMBL" id="JOJR01000060">
    <property type="protein sequence ID" value="RCN47601.1"/>
    <property type="molecule type" value="Genomic_DNA"/>
</dbReference>
<name>A0A368GTA0_ANCCA</name>
<evidence type="ECO:0000256" key="1">
    <source>
        <dbReference type="SAM" id="SignalP"/>
    </source>
</evidence>
<evidence type="ECO:0000313" key="3">
    <source>
        <dbReference type="Proteomes" id="UP000252519"/>
    </source>
</evidence>
<dbReference type="OrthoDB" id="10416052at2759"/>
<evidence type="ECO:0008006" key="4">
    <source>
        <dbReference type="Google" id="ProtNLM"/>
    </source>
</evidence>
<comment type="caution">
    <text evidence="2">The sequence shown here is derived from an EMBL/GenBank/DDBJ whole genome shotgun (WGS) entry which is preliminary data.</text>
</comment>
<organism evidence="2 3">
    <name type="scientific">Ancylostoma caninum</name>
    <name type="common">Dog hookworm</name>
    <dbReference type="NCBI Taxonomy" id="29170"/>
    <lineage>
        <taxon>Eukaryota</taxon>
        <taxon>Metazoa</taxon>
        <taxon>Ecdysozoa</taxon>
        <taxon>Nematoda</taxon>
        <taxon>Chromadorea</taxon>
        <taxon>Rhabditida</taxon>
        <taxon>Rhabditina</taxon>
        <taxon>Rhabditomorpha</taxon>
        <taxon>Strongyloidea</taxon>
        <taxon>Ancylostomatidae</taxon>
        <taxon>Ancylostomatinae</taxon>
        <taxon>Ancylostoma</taxon>
    </lineage>
</organism>
<protein>
    <recommendedName>
        <fullName evidence="4">C6 domain-containing protein</fullName>
    </recommendedName>
</protein>
<feature type="signal peptide" evidence="1">
    <location>
        <begin position="1"/>
        <end position="21"/>
    </location>
</feature>
<sequence>MLLKPTTFALLLSMIVGSVFNGSVNNPWAAVNATALLECNPDKKWYFNRAGSKFVVRSVRCFWG</sequence>
<proteinExistence type="predicted"/>
<feature type="chain" id="PRO_5016842769" description="C6 domain-containing protein" evidence="1">
    <location>
        <begin position="22"/>
        <end position="64"/>
    </location>
</feature>
<keyword evidence="1" id="KW-0732">Signal</keyword>
<dbReference type="Proteomes" id="UP000252519">
    <property type="component" value="Unassembled WGS sequence"/>
</dbReference>
<reference evidence="2 3" key="1">
    <citation type="submission" date="2014-10" db="EMBL/GenBank/DDBJ databases">
        <title>Draft genome of the hookworm Ancylostoma caninum.</title>
        <authorList>
            <person name="Mitreva M."/>
        </authorList>
    </citation>
    <scope>NUCLEOTIDE SEQUENCE [LARGE SCALE GENOMIC DNA]</scope>
    <source>
        <strain evidence="2 3">Baltimore</strain>
    </source>
</reference>
<gene>
    <name evidence="2" type="ORF">ANCCAN_06375</name>
</gene>
<keyword evidence="3" id="KW-1185">Reference proteome</keyword>
<dbReference type="AlphaFoldDB" id="A0A368GTA0"/>